<comment type="subcellular location">
    <subcellularLocation>
        <location evidence="1">Cell membrane</location>
        <topology evidence="1">Multi-pass membrane protein</topology>
    </subcellularLocation>
</comment>
<feature type="transmembrane region" description="Helical" evidence="7">
    <location>
        <begin position="149"/>
        <end position="174"/>
    </location>
</feature>
<evidence type="ECO:0000256" key="5">
    <source>
        <dbReference type="ARBA" id="ARBA00022989"/>
    </source>
</evidence>
<dbReference type="AlphaFoldDB" id="A0A853A9Q3"/>
<evidence type="ECO:0000256" key="7">
    <source>
        <dbReference type="SAM" id="Phobius"/>
    </source>
</evidence>
<dbReference type="GO" id="GO:0070069">
    <property type="term" value="C:cytochrome complex"/>
    <property type="evidence" value="ECO:0007669"/>
    <property type="project" value="TreeGrafter"/>
</dbReference>
<comment type="caution">
    <text evidence="8">The sequence shown here is derived from an EMBL/GenBank/DDBJ whole genome shotgun (WGS) entry which is preliminary data.</text>
</comment>
<keyword evidence="9" id="KW-1185">Reference proteome</keyword>
<evidence type="ECO:0000256" key="3">
    <source>
        <dbReference type="ARBA" id="ARBA00022475"/>
    </source>
</evidence>
<organism evidence="8 9">
    <name type="scientific">Allostreptomyces psammosilenae</name>
    <dbReference type="NCBI Taxonomy" id="1892865"/>
    <lineage>
        <taxon>Bacteria</taxon>
        <taxon>Bacillati</taxon>
        <taxon>Actinomycetota</taxon>
        <taxon>Actinomycetes</taxon>
        <taxon>Kitasatosporales</taxon>
        <taxon>Streptomycetaceae</taxon>
        <taxon>Allostreptomyces</taxon>
    </lineage>
</organism>
<dbReference type="GO" id="GO:0009055">
    <property type="term" value="F:electron transfer activity"/>
    <property type="evidence" value="ECO:0007669"/>
    <property type="project" value="TreeGrafter"/>
</dbReference>
<dbReference type="EMBL" id="JACBZD010000001">
    <property type="protein sequence ID" value="NYI07351.1"/>
    <property type="molecule type" value="Genomic_DNA"/>
</dbReference>
<feature type="transmembrane region" description="Helical" evidence="7">
    <location>
        <begin position="195"/>
        <end position="216"/>
    </location>
</feature>
<evidence type="ECO:0000256" key="4">
    <source>
        <dbReference type="ARBA" id="ARBA00022692"/>
    </source>
</evidence>
<dbReference type="GO" id="GO:0019646">
    <property type="term" value="P:aerobic electron transport chain"/>
    <property type="evidence" value="ECO:0007669"/>
    <property type="project" value="TreeGrafter"/>
</dbReference>
<feature type="transmembrane region" description="Helical" evidence="7">
    <location>
        <begin position="115"/>
        <end position="137"/>
    </location>
</feature>
<name>A0A853A9Q3_9ACTN</name>
<evidence type="ECO:0000256" key="6">
    <source>
        <dbReference type="ARBA" id="ARBA00023136"/>
    </source>
</evidence>
<keyword evidence="6 7" id="KW-0472">Membrane</keyword>
<feature type="transmembrane region" description="Helical" evidence="7">
    <location>
        <begin position="76"/>
        <end position="94"/>
    </location>
</feature>
<keyword evidence="5 7" id="KW-1133">Transmembrane helix</keyword>
<feature type="transmembrane region" description="Helical" evidence="7">
    <location>
        <begin position="6"/>
        <end position="30"/>
    </location>
</feature>
<comment type="similarity">
    <text evidence="2">Belongs to the cytochrome ubiquinol oxidase subunit 2 family.</text>
</comment>
<accession>A0A853A9Q3</accession>
<dbReference type="GO" id="GO:0005886">
    <property type="term" value="C:plasma membrane"/>
    <property type="evidence" value="ECO:0007669"/>
    <property type="project" value="UniProtKB-SubCell"/>
</dbReference>
<dbReference type="Proteomes" id="UP000567795">
    <property type="component" value="Unassembled WGS sequence"/>
</dbReference>
<evidence type="ECO:0000313" key="9">
    <source>
        <dbReference type="Proteomes" id="UP000567795"/>
    </source>
</evidence>
<dbReference type="PANTHER" id="PTHR43141:SF4">
    <property type="entry name" value="CYTOCHROME BD2 SUBUNIT II"/>
    <property type="match status" value="1"/>
</dbReference>
<evidence type="ECO:0000256" key="2">
    <source>
        <dbReference type="ARBA" id="ARBA00007543"/>
    </source>
</evidence>
<feature type="transmembrane region" description="Helical" evidence="7">
    <location>
        <begin position="228"/>
        <end position="251"/>
    </location>
</feature>
<evidence type="ECO:0000313" key="8">
    <source>
        <dbReference type="EMBL" id="NYI07351.1"/>
    </source>
</evidence>
<reference evidence="8 9" key="1">
    <citation type="submission" date="2020-07" db="EMBL/GenBank/DDBJ databases">
        <title>Sequencing the genomes of 1000 actinobacteria strains.</title>
        <authorList>
            <person name="Klenk H.-P."/>
        </authorList>
    </citation>
    <scope>NUCLEOTIDE SEQUENCE [LARGE SCALE GENOMIC DNA]</scope>
    <source>
        <strain evidence="8 9">DSM 42178</strain>
    </source>
</reference>
<keyword evidence="4 7" id="KW-0812">Transmembrane</keyword>
<dbReference type="RefSeq" id="WP_179815785.1">
    <property type="nucleotide sequence ID" value="NZ_JACBZD010000001.1"/>
</dbReference>
<dbReference type="InterPro" id="IPR003317">
    <property type="entry name" value="Cyt-d_oxidase_su2"/>
</dbReference>
<dbReference type="PANTHER" id="PTHR43141">
    <property type="entry name" value="CYTOCHROME BD2 SUBUNIT II"/>
    <property type="match status" value="1"/>
</dbReference>
<proteinExistence type="inferred from homology"/>
<keyword evidence="3" id="KW-1003">Cell membrane</keyword>
<protein>
    <submittedName>
        <fullName evidence="8">Cytochrome d oxidase subunit CydB</fullName>
    </submittedName>
</protein>
<feature type="transmembrane region" description="Helical" evidence="7">
    <location>
        <begin position="42"/>
        <end position="70"/>
    </location>
</feature>
<gene>
    <name evidence="8" type="ORF">FHU37_004294</name>
</gene>
<dbReference type="GO" id="GO:0016682">
    <property type="term" value="F:oxidoreductase activity, acting on diphenols and related substances as donors, oxygen as acceptor"/>
    <property type="evidence" value="ECO:0007669"/>
    <property type="project" value="TreeGrafter"/>
</dbReference>
<evidence type="ECO:0000256" key="1">
    <source>
        <dbReference type="ARBA" id="ARBA00004651"/>
    </source>
</evidence>
<dbReference type="Pfam" id="PF02322">
    <property type="entry name" value="Cyt_bd_oxida_II"/>
    <property type="match status" value="1"/>
</dbReference>
<sequence length="261" mass="26724">MEILAIAVLGVFALGYLVLGGADIGVGMLLPFLGRDGAERRVVLATVAPFFLGNEVWLVATAGVLVGAFPDLEGELLSGLFPAVVALLAGWMVRDAGLWSRGRVEARAWAAGCDGAIVLGSWTVALSWGWMFAGLLAGVTDRVVTGPGAALAALAVATLFAAHGLAFAGLRLAGPLRARAGAFSGRSGTAGEAQTFALTTAAMVALGLAVGLRLPLAESAVDSATLSLLVPAMAAVTPLLLAAQAWVWWIFRHRVHGPSYL</sequence>